<evidence type="ECO:0000313" key="1">
    <source>
        <dbReference type="EMBL" id="MBE9191440.1"/>
    </source>
</evidence>
<keyword evidence="2" id="KW-1185">Reference proteome</keyword>
<organism evidence="1 2">
    <name type="scientific">Gloeocapsopsis crepidinum LEGE 06123</name>
    <dbReference type="NCBI Taxonomy" id="588587"/>
    <lineage>
        <taxon>Bacteria</taxon>
        <taxon>Bacillati</taxon>
        <taxon>Cyanobacteriota</taxon>
        <taxon>Cyanophyceae</taxon>
        <taxon>Oscillatoriophycideae</taxon>
        <taxon>Chroococcales</taxon>
        <taxon>Chroococcaceae</taxon>
        <taxon>Gloeocapsopsis</taxon>
    </lineage>
</organism>
<dbReference type="RefSeq" id="WP_193932582.1">
    <property type="nucleotide sequence ID" value="NZ_CAWPMZ010000062.1"/>
</dbReference>
<dbReference type="EMBL" id="JADEWN010000032">
    <property type="protein sequence ID" value="MBE9191440.1"/>
    <property type="molecule type" value="Genomic_DNA"/>
</dbReference>
<accession>A0ABR9UV42</accession>
<dbReference type="Proteomes" id="UP000651156">
    <property type="component" value="Unassembled WGS sequence"/>
</dbReference>
<comment type="caution">
    <text evidence="1">The sequence shown here is derived from an EMBL/GenBank/DDBJ whole genome shotgun (WGS) entry which is preliminary data.</text>
</comment>
<reference evidence="1 2" key="1">
    <citation type="submission" date="2020-10" db="EMBL/GenBank/DDBJ databases">
        <authorList>
            <person name="Castelo-Branco R."/>
            <person name="Eusebio N."/>
            <person name="Adriana R."/>
            <person name="Vieira A."/>
            <person name="Brugerolle De Fraissinette N."/>
            <person name="Rezende De Castro R."/>
            <person name="Schneider M.P."/>
            <person name="Vasconcelos V."/>
            <person name="Leao P.N."/>
        </authorList>
    </citation>
    <scope>NUCLEOTIDE SEQUENCE [LARGE SCALE GENOMIC DNA]</scope>
    <source>
        <strain evidence="1 2">LEGE 06123</strain>
    </source>
</reference>
<name>A0ABR9UV42_9CHRO</name>
<sequence length="246" mass="27812">MRCIGAKKAKVTYRFNEQSLGEIITNNCPIDIEVKLIQTPVINNTTWYKIRVLMDSYKESTQQYDSAETTLTLDVLNDPNNQFRSKFYVGTSGNASFVLGVRLPVQFLGLVQGGDTGFPQVCRKWRYRYELSAIDRDGIKRILFWSRDGTFLGNNPAGCPQTYIIRSWELVPIDSDSYENSYQLTVTDSQGIKYKVTGKEKPTYNVACDGDCPEGTIRCKSKGYPGYCCIPCKEVANRINNLAARI</sequence>
<proteinExistence type="predicted"/>
<gene>
    <name evidence="1" type="ORF">IQ230_14000</name>
</gene>
<evidence type="ECO:0000313" key="2">
    <source>
        <dbReference type="Proteomes" id="UP000651156"/>
    </source>
</evidence>
<protein>
    <submittedName>
        <fullName evidence="1">Uncharacterized protein</fullName>
    </submittedName>
</protein>